<gene>
    <name evidence="3" type="ORF">A6V36_30455</name>
    <name evidence="2" type="ORF">A6V37_32165</name>
</gene>
<keyword evidence="4" id="KW-1185">Reference proteome</keyword>
<dbReference type="Pfam" id="PF20075">
    <property type="entry name" value="DUF6471"/>
    <property type="match status" value="2"/>
</dbReference>
<evidence type="ECO:0000313" key="4">
    <source>
        <dbReference type="Proteomes" id="UP000077961"/>
    </source>
</evidence>
<dbReference type="AlphaFoldDB" id="A0A1A9N2S6"/>
<proteinExistence type="predicted"/>
<dbReference type="InterPro" id="IPR045526">
    <property type="entry name" value="DUF6471"/>
</dbReference>
<dbReference type="OrthoDB" id="9088384at2"/>
<organism evidence="2 5">
    <name type="scientific">Paraburkholderia ginsengiterrae</name>
    <dbReference type="NCBI Taxonomy" id="1462993"/>
    <lineage>
        <taxon>Bacteria</taxon>
        <taxon>Pseudomonadati</taxon>
        <taxon>Pseudomonadota</taxon>
        <taxon>Betaproteobacteria</taxon>
        <taxon>Burkholderiales</taxon>
        <taxon>Burkholderiaceae</taxon>
        <taxon>Paraburkholderia</taxon>
    </lineage>
</organism>
<evidence type="ECO:0000313" key="2">
    <source>
        <dbReference type="EMBL" id="OAJ55975.1"/>
    </source>
</evidence>
<sequence>MSEVDSVWQSLASRVIRVALARKDKTYAELIEELAESGSPESVRALTNRISRGTMRLSLLLQVISVTGATAPALWQAAIHASGDWDDRASAVVAAELARQPWVTPAELTRRLGQMGTDISQRTLTGHLTSGSVALSLFLQCIAALGSSSLEHYLDFADLHAAANFDREPLEGNESA</sequence>
<reference evidence="4 5" key="1">
    <citation type="submission" date="2016-04" db="EMBL/GenBank/DDBJ databases">
        <title>Reclassification of Paraburkholderia panaciterrae (Farh et al. 2015) Dobritsa &amp; Samadpour 2016 as a later homotypic synonym of Paraburkholderia ginsengiterrae (Farh et al. 2015) Dobritsa &amp; Samadpour 2016.</title>
        <authorList>
            <person name="Dobritsa A.P."/>
            <person name="Kutumbaka K."/>
            <person name="Samadpour M."/>
        </authorList>
    </citation>
    <scope>NUCLEOTIDE SEQUENCE [LARGE SCALE GENOMIC DNA]</scope>
    <source>
        <strain evidence="2 5">DCY85</strain>
        <strain evidence="3 4">DCY85-1</strain>
    </source>
</reference>
<feature type="domain" description="DUF6471" evidence="1">
    <location>
        <begin position="85"/>
        <end position="150"/>
    </location>
</feature>
<dbReference type="Proteomes" id="UP000078116">
    <property type="component" value="Unassembled WGS sequence"/>
</dbReference>
<dbReference type="RefSeq" id="WP_064268269.1">
    <property type="nucleotide sequence ID" value="NZ_LXJZ01000175.1"/>
</dbReference>
<feature type="domain" description="DUF6471" evidence="1">
    <location>
        <begin position="8"/>
        <end position="70"/>
    </location>
</feature>
<evidence type="ECO:0000313" key="5">
    <source>
        <dbReference type="Proteomes" id="UP000078116"/>
    </source>
</evidence>
<evidence type="ECO:0000313" key="3">
    <source>
        <dbReference type="EMBL" id="OAJ58566.1"/>
    </source>
</evidence>
<accession>A0A1A9N2S6</accession>
<comment type="caution">
    <text evidence="2">The sequence shown here is derived from an EMBL/GenBank/DDBJ whole genome shotgun (WGS) entry which is preliminary data.</text>
</comment>
<evidence type="ECO:0000259" key="1">
    <source>
        <dbReference type="Pfam" id="PF20075"/>
    </source>
</evidence>
<protein>
    <recommendedName>
        <fullName evidence="1">DUF6471 domain-containing protein</fullName>
    </recommendedName>
</protein>
<dbReference type="EMBL" id="LXJZ01000175">
    <property type="protein sequence ID" value="OAJ58566.1"/>
    <property type="molecule type" value="Genomic_DNA"/>
</dbReference>
<dbReference type="STRING" id="1462993.A6V36_30455"/>
<name>A0A1A9N2S6_9BURK</name>
<dbReference type="EMBL" id="LXKA01000337">
    <property type="protein sequence ID" value="OAJ55975.1"/>
    <property type="molecule type" value="Genomic_DNA"/>
</dbReference>
<dbReference type="Proteomes" id="UP000077961">
    <property type="component" value="Unassembled WGS sequence"/>
</dbReference>